<keyword evidence="3" id="KW-1185">Reference proteome</keyword>
<proteinExistence type="predicted"/>
<organism evidence="2 3">
    <name type="scientific">Kineosporia babensis</name>
    <dbReference type="NCBI Taxonomy" id="499548"/>
    <lineage>
        <taxon>Bacteria</taxon>
        <taxon>Bacillati</taxon>
        <taxon>Actinomycetota</taxon>
        <taxon>Actinomycetes</taxon>
        <taxon>Kineosporiales</taxon>
        <taxon>Kineosporiaceae</taxon>
        <taxon>Kineosporia</taxon>
    </lineage>
</organism>
<name>A0A9X1NGP4_9ACTN</name>
<dbReference type="EMBL" id="JAJOMB010000012">
    <property type="protein sequence ID" value="MCD5313545.1"/>
    <property type="molecule type" value="Genomic_DNA"/>
</dbReference>
<sequence>MAPAAEKSAKGAEDFVRYFWEVYDYSYSTGNVTPLSAISDSDCVFCEDTVSKVGKLSAANQRVAGAHVEVVAAIAPPSDPSKGLIVVTILNERPSTIVDADGVTVKSQQGFRNMKSEIAIIWRDSQWIVRDLANNEKSGQPWTS</sequence>
<gene>
    <name evidence="2" type="ORF">LR394_21790</name>
</gene>
<feature type="domain" description="DUF6318" evidence="1">
    <location>
        <begin position="4"/>
        <end position="131"/>
    </location>
</feature>
<dbReference type="AlphaFoldDB" id="A0A9X1NGP4"/>
<reference evidence="2" key="1">
    <citation type="submission" date="2021-11" db="EMBL/GenBank/DDBJ databases">
        <title>Streptomyces corallinus and Kineosporia corallina sp. nov., two new coral-derived marine actinobacteria.</title>
        <authorList>
            <person name="Buangrab K."/>
            <person name="Sutthacheep M."/>
            <person name="Yeemin T."/>
            <person name="Harunari E."/>
            <person name="Igarashi Y."/>
            <person name="Sripreechasak P."/>
            <person name="Kanchanasin P."/>
            <person name="Tanasupawat S."/>
            <person name="Phongsopitanun W."/>
        </authorList>
    </citation>
    <scope>NUCLEOTIDE SEQUENCE</scope>
    <source>
        <strain evidence="2">JCM 31032</strain>
    </source>
</reference>
<protein>
    <submittedName>
        <fullName evidence="2">DUF6318 family protein</fullName>
    </submittedName>
</protein>
<evidence type="ECO:0000313" key="2">
    <source>
        <dbReference type="EMBL" id="MCD5313545.1"/>
    </source>
</evidence>
<evidence type="ECO:0000259" key="1">
    <source>
        <dbReference type="Pfam" id="PF19843"/>
    </source>
</evidence>
<accession>A0A9X1NGP4</accession>
<dbReference type="RefSeq" id="WP_231444840.1">
    <property type="nucleotide sequence ID" value="NZ_JAJOMB010000012.1"/>
</dbReference>
<dbReference type="InterPro" id="IPR046281">
    <property type="entry name" value="DUF6318"/>
</dbReference>
<evidence type="ECO:0000313" key="3">
    <source>
        <dbReference type="Proteomes" id="UP001138997"/>
    </source>
</evidence>
<dbReference type="Pfam" id="PF19843">
    <property type="entry name" value="DUF6318"/>
    <property type="match status" value="1"/>
</dbReference>
<comment type="caution">
    <text evidence="2">The sequence shown here is derived from an EMBL/GenBank/DDBJ whole genome shotgun (WGS) entry which is preliminary data.</text>
</comment>
<dbReference type="Proteomes" id="UP001138997">
    <property type="component" value="Unassembled WGS sequence"/>
</dbReference>